<dbReference type="Gene3D" id="3.70.10.10">
    <property type="match status" value="1"/>
</dbReference>
<dbReference type="EMBL" id="MN739118">
    <property type="protein sequence ID" value="QHS89732.1"/>
    <property type="molecule type" value="Genomic_DNA"/>
</dbReference>
<organism evidence="1">
    <name type="scientific">viral metagenome</name>
    <dbReference type="NCBI Taxonomy" id="1070528"/>
    <lineage>
        <taxon>unclassified sequences</taxon>
        <taxon>metagenomes</taxon>
        <taxon>organismal metagenomes</taxon>
    </lineage>
</organism>
<name>A0A6C0BCK1_9ZZZZ</name>
<accession>A0A6C0BCK1</accession>
<evidence type="ECO:0008006" key="2">
    <source>
        <dbReference type="Google" id="ProtNLM"/>
    </source>
</evidence>
<protein>
    <recommendedName>
        <fullName evidence="2">Proliferating cell nuclear antigen PCNA N-terminal domain-containing protein</fullName>
    </recommendedName>
</protein>
<reference evidence="1" key="1">
    <citation type="journal article" date="2020" name="Nature">
        <title>Giant virus diversity and host interactions through global metagenomics.</title>
        <authorList>
            <person name="Schulz F."/>
            <person name="Roux S."/>
            <person name="Paez-Espino D."/>
            <person name="Jungbluth S."/>
            <person name="Walsh D.A."/>
            <person name="Denef V.J."/>
            <person name="McMahon K.D."/>
            <person name="Konstantinidis K.T."/>
            <person name="Eloe-Fadrosh E.A."/>
            <person name="Kyrpides N.C."/>
            <person name="Woyke T."/>
        </authorList>
    </citation>
    <scope>NUCLEOTIDE SEQUENCE</scope>
    <source>
        <strain evidence="1">GVMAG-M-3300010160-26</strain>
    </source>
</reference>
<dbReference type="AlphaFoldDB" id="A0A6C0BCK1"/>
<evidence type="ECO:0000313" key="1">
    <source>
        <dbReference type="EMBL" id="QHS89732.1"/>
    </source>
</evidence>
<sequence>MSDNSEKQKIKRGPGRPCIDNKNRNIVPLGICNTPENLENIIEFKFNNPNVFKRIFTLFKAHNVSEIKLIFDYEQIIMLGESYSKECNFRLVIDCKFVYRYYCQRPIYLLINRSLMGLIIDKIDANFYSDIQFTIPNYNENIRSMSISLFNSNLNSVANHTLNLASIPAMELDNSWNKDTYKLSFQFNKKNFKKIINDIESVSSKFIIEKVAGIYPLVFKYTKDCNVIEVVESYDTIKLDLESKMIEFEIIAATLKVVNIKSIANAQIGPYVKLYIDNEKKLLIAFDLEDSVIDFRGLIDIEDYKTVE</sequence>
<proteinExistence type="predicted"/>